<comment type="caution">
    <text evidence="1">The sequence shown here is derived from an EMBL/GenBank/DDBJ whole genome shotgun (WGS) entry which is preliminary data.</text>
</comment>
<feature type="non-terminal residue" evidence="1">
    <location>
        <position position="77"/>
    </location>
</feature>
<proteinExistence type="predicted"/>
<evidence type="ECO:0000313" key="2">
    <source>
        <dbReference type="Proteomes" id="UP000824469"/>
    </source>
</evidence>
<reference evidence="1 2" key="1">
    <citation type="journal article" date="2021" name="Nat. Plants">
        <title>The Taxus genome provides insights into paclitaxel biosynthesis.</title>
        <authorList>
            <person name="Xiong X."/>
            <person name="Gou J."/>
            <person name="Liao Q."/>
            <person name="Li Y."/>
            <person name="Zhou Q."/>
            <person name="Bi G."/>
            <person name="Li C."/>
            <person name="Du R."/>
            <person name="Wang X."/>
            <person name="Sun T."/>
            <person name="Guo L."/>
            <person name="Liang H."/>
            <person name="Lu P."/>
            <person name="Wu Y."/>
            <person name="Zhang Z."/>
            <person name="Ro D.K."/>
            <person name="Shang Y."/>
            <person name="Huang S."/>
            <person name="Yan J."/>
        </authorList>
    </citation>
    <scope>NUCLEOTIDE SEQUENCE [LARGE SCALE GENOMIC DNA]</scope>
    <source>
        <strain evidence="1">Ta-2019</strain>
    </source>
</reference>
<gene>
    <name evidence="1" type="ORF">KI387_018151</name>
</gene>
<dbReference type="AlphaFoldDB" id="A0AA38LJM7"/>
<accession>A0AA38LJM7</accession>
<evidence type="ECO:0000313" key="1">
    <source>
        <dbReference type="EMBL" id="KAH9323512.1"/>
    </source>
</evidence>
<dbReference type="EMBL" id="JAHRHJ020000003">
    <property type="protein sequence ID" value="KAH9323512.1"/>
    <property type="molecule type" value="Genomic_DNA"/>
</dbReference>
<dbReference type="Proteomes" id="UP000824469">
    <property type="component" value="Unassembled WGS sequence"/>
</dbReference>
<protein>
    <submittedName>
        <fullName evidence="1">Uncharacterized protein</fullName>
    </submittedName>
</protein>
<keyword evidence="2" id="KW-1185">Reference proteome</keyword>
<name>A0AA38LJM7_TAXCH</name>
<organism evidence="1 2">
    <name type="scientific">Taxus chinensis</name>
    <name type="common">Chinese yew</name>
    <name type="synonym">Taxus wallichiana var. chinensis</name>
    <dbReference type="NCBI Taxonomy" id="29808"/>
    <lineage>
        <taxon>Eukaryota</taxon>
        <taxon>Viridiplantae</taxon>
        <taxon>Streptophyta</taxon>
        <taxon>Embryophyta</taxon>
        <taxon>Tracheophyta</taxon>
        <taxon>Spermatophyta</taxon>
        <taxon>Pinopsida</taxon>
        <taxon>Pinidae</taxon>
        <taxon>Conifers II</taxon>
        <taxon>Cupressales</taxon>
        <taxon>Taxaceae</taxon>
        <taxon>Taxus</taxon>
    </lineage>
</organism>
<sequence length="77" mass="8701">VEANLDWEVNSILYEQHPIANKSSKCTRFPVEVTRNILPKNVPESLCGCVTFRLILQSVEQIAIFTCHLVSADNHYG</sequence>
<feature type="non-terminal residue" evidence="1">
    <location>
        <position position="1"/>
    </location>
</feature>